<gene>
    <name evidence="2" type="ORF">LX83_006930</name>
</gene>
<dbReference type="AlphaFoldDB" id="A0AAE3GKP5"/>
<comment type="caution">
    <text evidence="2">The sequence shown here is derived from an EMBL/GenBank/DDBJ whole genome shotgun (WGS) entry which is preliminary data.</text>
</comment>
<dbReference type="Proteomes" id="UP001206128">
    <property type="component" value="Unassembled WGS sequence"/>
</dbReference>
<evidence type="ECO:0000313" key="2">
    <source>
        <dbReference type="EMBL" id="MCP2170042.1"/>
    </source>
</evidence>
<dbReference type="InterPro" id="IPR011044">
    <property type="entry name" value="Quino_amine_DH_bsu"/>
</dbReference>
<dbReference type="PANTHER" id="PTHR47197:SF3">
    <property type="entry name" value="DIHYDRO-HEME D1 DEHYDROGENASE"/>
    <property type="match status" value="1"/>
</dbReference>
<sequence>MTGTRARRGPAVLVALLAGAGLVLGTAPAGAAPGPSTSDRLVLGHDVWDIALSPDGSAAYLTGDAGSGAGAVITVLDTASRAVTASIPVPGLEAGALHVSPDGGRVYALGAADVTVIDLASHTVLATHPLPDQPRPEGWSAGGYGASALSPDGRRLYIAQNGPRSYKKRDRGRLIVLDTASGEVTTVPVEGEDLTGLAALPDNATLYVAGRRGYLTDVPDLIRLDVSQLPPAVTRTVDLPEAAVGVVSLAASPDGGRLYPMTANRSGPHHLSLVHTGTDEVEWTAQLPLSLLPSYPVAGPGGRLYTVDGRVAPSAITVLDQTDGVVLGTLDPMIQDVTDLAAAPSGDTLYAVGRDHELDAGLLTILTPGQP</sequence>
<feature type="signal peptide" evidence="1">
    <location>
        <begin position="1"/>
        <end position="31"/>
    </location>
</feature>
<dbReference type="PANTHER" id="PTHR47197">
    <property type="entry name" value="PROTEIN NIRF"/>
    <property type="match status" value="1"/>
</dbReference>
<accession>A0AAE3GKP5</accession>
<dbReference type="InterPro" id="IPR015943">
    <property type="entry name" value="WD40/YVTN_repeat-like_dom_sf"/>
</dbReference>
<protein>
    <submittedName>
        <fullName evidence="2">DNA-binding beta-propeller fold protein YncE</fullName>
    </submittedName>
</protein>
<proteinExistence type="predicted"/>
<dbReference type="SUPFAM" id="SSF50969">
    <property type="entry name" value="YVTN repeat-like/Quinoprotein amine dehydrogenase"/>
    <property type="match status" value="1"/>
</dbReference>
<name>A0AAE3GKP5_9PSEU</name>
<keyword evidence="1" id="KW-0732">Signal</keyword>
<reference evidence="2" key="1">
    <citation type="submission" date="2022-06" db="EMBL/GenBank/DDBJ databases">
        <title>Genomic Encyclopedia of Archaeal and Bacterial Type Strains, Phase II (KMG-II): from individual species to whole genera.</title>
        <authorList>
            <person name="Goeker M."/>
        </authorList>
    </citation>
    <scope>NUCLEOTIDE SEQUENCE</scope>
    <source>
        <strain evidence="2">DSM 43935</strain>
    </source>
</reference>
<dbReference type="GO" id="GO:0003677">
    <property type="term" value="F:DNA binding"/>
    <property type="evidence" value="ECO:0007669"/>
    <property type="project" value="UniProtKB-KW"/>
</dbReference>
<organism evidence="2 3">
    <name type="scientific">Goodfellowiella coeruleoviolacea</name>
    <dbReference type="NCBI Taxonomy" id="334858"/>
    <lineage>
        <taxon>Bacteria</taxon>
        <taxon>Bacillati</taxon>
        <taxon>Actinomycetota</taxon>
        <taxon>Actinomycetes</taxon>
        <taxon>Pseudonocardiales</taxon>
        <taxon>Pseudonocardiaceae</taxon>
        <taxon>Goodfellowiella</taxon>
    </lineage>
</organism>
<dbReference type="RefSeq" id="WP_253779746.1">
    <property type="nucleotide sequence ID" value="NZ_JAMTCK010000023.1"/>
</dbReference>
<dbReference type="EMBL" id="JAMTCK010000023">
    <property type="protein sequence ID" value="MCP2170042.1"/>
    <property type="molecule type" value="Genomic_DNA"/>
</dbReference>
<dbReference type="Gene3D" id="2.130.10.10">
    <property type="entry name" value="YVTN repeat-like/Quinoprotein amine dehydrogenase"/>
    <property type="match status" value="2"/>
</dbReference>
<keyword evidence="2" id="KW-0238">DNA-binding</keyword>
<feature type="chain" id="PRO_5041924368" evidence="1">
    <location>
        <begin position="32"/>
        <end position="371"/>
    </location>
</feature>
<evidence type="ECO:0000313" key="3">
    <source>
        <dbReference type="Proteomes" id="UP001206128"/>
    </source>
</evidence>
<evidence type="ECO:0000256" key="1">
    <source>
        <dbReference type="SAM" id="SignalP"/>
    </source>
</evidence>
<keyword evidence="3" id="KW-1185">Reference proteome</keyword>
<dbReference type="InterPro" id="IPR051200">
    <property type="entry name" value="Host-pathogen_enzymatic-act"/>
</dbReference>